<comment type="caution">
    <text evidence="7">The sequence shown here is derived from an EMBL/GenBank/DDBJ whole genome shotgun (WGS) entry which is preliminary data.</text>
</comment>
<feature type="compositionally biased region" description="Basic residues" evidence="5">
    <location>
        <begin position="887"/>
        <end position="900"/>
    </location>
</feature>
<dbReference type="EMBL" id="JAVHJO010000005">
    <property type="protein sequence ID" value="KAK6540051.1"/>
    <property type="molecule type" value="Genomic_DNA"/>
</dbReference>
<evidence type="ECO:0000256" key="2">
    <source>
        <dbReference type="ARBA" id="ARBA00022801"/>
    </source>
</evidence>
<organism evidence="7 8">
    <name type="scientific">Orbilia ellipsospora</name>
    <dbReference type="NCBI Taxonomy" id="2528407"/>
    <lineage>
        <taxon>Eukaryota</taxon>
        <taxon>Fungi</taxon>
        <taxon>Dikarya</taxon>
        <taxon>Ascomycota</taxon>
        <taxon>Pezizomycotina</taxon>
        <taxon>Orbiliomycetes</taxon>
        <taxon>Orbiliales</taxon>
        <taxon>Orbiliaceae</taxon>
        <taxon>Orbilia</taxon>
    </lineage>
</organism>
<dbReference type="GO" id="GO:0003677">
    <property type="term" value="F:DNA binding"/>
    <property type="evidence" value="ECO:0007669"/>
    <property type="project" value="InterPro"/>
</dbReference>
<dbReference type="Pfam" id="PF00580">
    <property type="entry name" value="UvrD-helicase"/>
    <property type="match status" value="1"/>
</dbReference>
<dbReference type="PANTHER" id="PTHR11070">
    <property type="entry name" value="UVRD / RECB / PCRA DNA HELICASE FAMILY MEMBER"/>
    <property type="match status" value="1"/>
</dbReference>
<dbReference type="GO" id="GO:0005634">
    <property type="term" value="C:nucleus"/>
    <property type="evidence" value="ECO:0007669"/>
    <property type="project" value="TreeGrafter"/>
</dbReference>
<dbReference type="InterPro" id="IPR027417">
    <property type="entry name" value="P-loop_NTPase"/>
</dbReference>
<dbReference type="GO" id="GO:0043138">
    <property type="term" value="F:3'-5' DNA helicase activity"/>
    <property type="evidence" value="ECO:0007669"/>
    <property type="project" value="TreeGrafter"/>
</dbReference>
<accession>A0AAV9XEQ6</accession>
<protein>
    <recommendedName>
        <fullName evidence="6">UvrD-like helicase ATP-binding domain-containing protein</fullName>
    </recommendedName>
</protein>
<keyword evidence="2" id="KW-0378">Hydrolase</keyword>
<reference evidence="7 8" key="1">
    <citation type="submission" date="2019-10" db="EMBL/GenBank/DDBJ databases">
        <authorList>
            <person name="Palmer J.M."/>
        </authorList>
    </citation>
    <scope>NUCLEOTIDE SEQUENCE [LARGE SCALE GENOMIC DNA]</scope>
    <source>
        <strain evidence="7 8">TWF694</strain>
    </source>
</reference>
<keyword evidence="4" id="KW-0067">ATP-binding</keyword>
<dbReference type="GO" id="GO:0016787">
    <property type="term" value="F:hydrolase activity"/>
    <property type="evidence" value="ECO:0007669"/>
    <property type="project" value="UniProtKB-KW"/>
</dbReference>
<keyword evidence="3" id="KW-0347">Helicase</keyword>
<proteinExistence type="predicted"/>
<feature type="region of interest" description="Disordered" evidence="5">
    <location>
        <begin position="876"/>
        <end position="900"/>
    </location>
</feature>
<keyword evidence="8" id="KW-1185">Reference proteome</keyword>
<feature type="region of interest" description="Disordered" evidence="5">
    <location>
        <begin position="70"/>
        <end position="93"/>
    </location>
</feature>
<dbReference type="SUPFAM" id="SSF52540">
    <property type="entry name" value="P-loop containing nucleoside triphosphate hydrolases"/>
    <property type="match status" value="1"/>
</dbReference>
<gene>
    <name evidence="7" type="ORF">TWF694_008882</name>
</gene>
<name>A0AAV9XEQ6_9PEZI</name>
<evidence type="ECO:0000256" key="5">
    <source>
        <dbReference type="SAM" id="MobiDB-lite"/>
    </source>
</evidence>
<evidence type="ECO:0000313" key="8">
    <source>
        <dbReference type="Proteomes" id="UP001365542"/>
    </source>
</evidence>
<dbReference type="Proteomes" id="UP001365542">
    <property type="component" value="Unassembled WGS sequence"/>
</dbReference>
<dbReference type="GO" id="GO:0000725">
    <property type="term" value="P:recombinational repair"/>
    <property type="evidence" value="ECO:0007669"/>
    <property type="project" value="TreeGrafter"/>
</dbReference>
<dbReference type="Gene3D" id="3.40.50.300">
    <property type="entry name" value="P-loop containing nucleotide triphosphate hydrolases"/>
    <property type="match status" value="2"/>
</dbReference>
<dbReference type="PANTHER" id="PTHR11070:SF66">
    <property type="entry name" value="UVRD-LIKE HELICASE C-TERMINAL DOMAIN-CONTAINING PROTEIN"/>
    <property type="match status" value="1"/>
</dbReference>
<evidence type="ECO:0000313" key="7">
    <source>
        <dbReference type="EMBL" id="KAK6540051.1"/>
    </source>
</evidence>
<dbReference type="GO" id="GO:0005524">
    <property type="term" value="F:ATP binding"/>
    <property type="evidence" value="ECO:0007669"/>
    <property type="project" value="UniProtKB-KW"/>
</dbReference>
<keyword evidence="1" id="KW-0547">Nucleotide-binding</keyword>
<dbReference type="AlphaFoldDB" id="A0AAV9XEQ6"/>
<evidence type="ECO:0000256" key="1">
    <source>
        <dbReference type="ARBA" id="ARBA00022741"/>
    </source>
</evidence>
<dbReference type="InterPro" id="IPR000212">
    <property type="entry name" value="DNA_helicase_UvrD/REP"/>
</dbReference>
<sequence length="900" mass="103128">MAAYQIFRRGHSSLRQIFQAPIFRNSSIYHRLGTGRQAKHTLKDWTLQLRTFKALPGIFRSTIKGHENLEDDDTIVSGPGAPKPLQETKDASTGTRKVILPPLSKQQEQAKQILLDGLQNILINACAGSGKTTTLLQMAANIPKRFLALLYNRRLKVETIERANALSLGNLTIDNYHGLAYRYYSQEADTDQGLKRIVEEDLPPLQPLPEFDVLVLDEQQDMNPIIYNFVLKLLRDCAKTGTKSPQLMLLGDPRQEIYQFNNADKRFLTHCRDLFPGQYIKNGKVHDRTWVEINQMVSFRMTSKIAKFINRQLLRTSKTPIGTIKDHPDDPLPRYVVCDAYDRKPFEELKRLLETPGIRPEDILIMAPSLRSAHSAVRDLANLVALELPEVRIHIPIDDDSSISERASAGKIVFASYHQAKGIEREAAILFNFSSSYYDFYDRHPASLTDVSNVQYVAVTRAKKHLVLIHHYEDDYLPFINPSTLSKYCKRPTTMKVRPYRTEQEIEQIKMPKHRWKVTDLTRNIPETVLSSCFEELDLEMVREPNPWRVWPEPETSIGEGEWEVVADITGTAVPAIFEYQHRGTCELVTFVMDEIEKGSRPSKRRGSIERARPIDLLPEKYTDHMISINNRLEKQGLKISDILFMANVSNMLQSGYIHKVLSIPLDGYTWFTGKHSDAAFNILENSISEKARYEVFVGHKFTDVKAGEKGVSVVGRVDLFDYARMWELKWTGALRPEHVLQAALYGVISKRTTIKRFHEQEYQDNQPLIKQKGASKRKTKVKIQLEIDYEDLADERLQLKLKRKSNYLLHIPTGQKIKISPILSGKRDGFIEVLRKLVNAKIEPPPLAISDKQFLAEAKLGFPSIVGKCTVPPWLSPGWANEKRERGRKSRKRKKTDVL</sequence>
<evidence type="ECO:0000256" key="3">
    <source>
        <dbReference type="ARBA" id="ARBA00022806"/>
    </source>
</evidence>
<dbReference type="InterPro" id="IPR014016">
    <property type="entry name" value="UvrD-like_ATP-bd"/>
</dbReference>
<evidence type="ECO:0000256" key="4">
    <source>
        <dbReference type="ARBA" id="ARBA00022840"/>
    </source>
</evidence>
<feature type="domain" description="UvrD-like helicase ATP-binding" evidence="6">
    <location>
        <begin position="210"/>
        <end position="273"/>
    </location>
</feature>
<evidence type="ECO:0000259" key="6">
    <source>
        <dbReference type="Pfam" id="PF00580"/>
    </source>
</evidence>